<dbReference type="InterPro" id="IPR011009">
    <property type="entry name" value="Kinase-like_dom_sf"/>
</dbReference>
<accession>A0A8J8NRQ8</accession>
<feature type="coiled-coil region" evidence="1">
    <location>
        <begin position="431"/>
        <end position="472"/>
    </location>
</feature>
<keyword evidence="5" id="KW-1185">Reference proteome</keyword>
<comment type="caution">
    <text evidence="4">The sequence shown here is derived from an EMBL/GenBank/DDBJ whole genome shotgun (WGS) entry which is preliminary data.</text>
</comment>
<feature type="coiled-coil region" evidence="1">
    <location>
        <begin position="354"/>
        <end position="392"/>
    </location>
</feature>
<organism evidence="4 5">
    <name type="scientific">Halteria grandinella</name>
    <dbReference type="NCBI Taxonomy" id="5974"/>
    <lineage>
        <taxon>Eukaryota</taxon>
        <taxon>Sar</taxon>
        <taxon>Alveolata</taxon>
        <taxon>Ciliophora</taxon>
        <taxon>Intramacronucleata</taxon>
        <taxon>Spirotrichea</taxon>
        <taxon>Stichotrichia</taxon>
        <taxon>Sporadotrichida</taxon>
        <taxon>Halteriidae</taxon>
        <taxon>Halteria</taxon>
    </lineage>
</organism>
<dbReference type="AlphaFoldDB" id="A0A8J8NRQ8"/>
<gene>
    <name evidence="4" type="ORF">FGO68_gene14356</name>
</gene>
<feature type="region of interest" description="Disordered" evidence="2">
    <location>
        <begin position="136"/>
        <end position="155"/>
    </location>
</feature>
<proteinExistence type="predicted"/>
<keyword evidence="3" id="KW-0812">Transmembrane</keyword>
<evidence type="ECO:0000256" key="3">
    <source>
        <dbReference type="SAM" id="Phobius"/>
    </source>
</evidence>
<keyword evidence="3" id="KW-0472">Membrane</keyword>
<keyword evidence="1" id="KW-0175">Coiled coil</keyword>
<name>A0A8J8NRQ8_HALGN</name>
<protein>
    <recommendedName>
        <fullName evidence="6">Protein kinase domain-containing protein</fullName>
    </recommendedName>
</protein>
<evidence type="ECO:0000313" key="5">
    <source>
        <dbReference type="Proteomes" id="UP000785679"/>
    </source>
</evidence>
<sequence>MEPIQRAQSDLNIPLEVSTIEEVKHQQLSAREQEIERAKGQFKSFKNLPEILGSAYFDAPCFFLKNPEHSLRHYVDTLCGKAGKLSIKDITSQTFEIIKEFHQKGYLHQKINEETFKVTGERVVFVDLGSTIRSMPNNLSDKMSEPQEQSTEPLNSLSKRDDLLSLAYMLMNLFQYNKLQWGSQTELDRQLCEDHVSVLEGANAIRLKPLLQFYKEVFLLRADQDPDYISLANLAEQNDLNYDPLRVGCNWQAMKKYAEEFCDRVINEITKNLAIEMSQQHAVLCLQCISKYNDMLVFHENELSELELKKNHFSMINEEIEKLREVCLRLNIEIVMAGQVLEEQRPLDVNAMILNQVKNENINHLSELNQMIREKETEHFNLQQSISSLQKEHGSLVGRFESKKAEYYKLNDRYQILVKKKLKMQDFNPTIAALQSQIKQLKSEKGNLSVDNQNLTNENEQLQKNIEENKMKLEVQSITLLKFEEESSQSSTLKYFGFIVMISVFFVCIITMIEFFRKDGNQAFSAQL</sequence>
<evidence type="ECO:0008006" key="6">
    <source>
        <dbReference type="Google" id="ProtNLM"/>
    </source>
</evidence>
<evidence type="ECO:0000256" key="2">
    <source>
        <dbReference type="SAM" id="MobiDB-lite"/>
    </source>
</evidence>
<dbReference type="Gene3D" id="1.10.510.10">
    <property type="entry name" value="Transferase(Phosphotransferase) domain 1"/>
    <property type="match status" value="1"/>
</dbReference>
<dbReference type="SUPFAM" id="SSF56112">
    <property type="entry name" value="Protein kinase-like (PK-like)"/>
    <property type="match status" value="1"/>
</dbReference>
<reference evidence="4" key="1">
    <citation type="submission" date="2019-06" db="EMBL/GenBank/DDBJ databases">
        <authorList>
            <person name="Zheng W."/>
        </authorList>
    </citation>
    <scope>NUCLEOTIDE SEQUENCE</scope>
    <source>
        <strain evidence="4">QDHG01</strain>
    </source>
</reference>
<evidence type="ECO:0000313" key="4">
    <source>
        <dbReference type="EMBL" id="TNV80352.1"/>
    </source>
</evidence>
<feature type="transmembrane region" description="Helical" evidence="3">
    <location>
        <begin position="495"/>
        <end position="516"/>
    </location>
</feature>
<evidence type="ECO:0000256" key="1">
    <source>
        <dbReference type="SAM" id="Coils"/>
    </source>
</evidence>
<dbReference type="Proteomes" id="UP000785679">
    <property type="component" value="Unassembled WGS sequence"/>
</dbReference>
<keyword evidence="3" id="KW-1133">Transmembrane helix</keyword>
<dbReference type="EMBL" id="RRYP01007622">
    <property type="protein sequence ID" value="TNV80352.1"/>
    <property type="molecule type" value="Genomic_DNA"/>
</dbReference>